<keyword evidence="3" id="KW-0436">Ligase</keyword>
<dbReference type="InterPro" id="IPR006162">
    <property type="entry name" value="Ppantetheine_attach_site"/>
</dbReference>
<dbReference type="CDD" id="cd02440">
    <property type="entry name" value="AdoMet_MTases"/>
    <property type="match status" value="1"/>
</dbReference>
<dbReference type="NCBIfam" id="TIGR01733">
    <property type="entry name" value="AA-adenyl-dom"/>
    <property type="match status" value="1"/>
</dbReference>
<keyword evidence="6" id="KW-0677">Repeat</keyword>
<dbReference type="SMART" id="SM00827">
    <property type="entry name" value="PKS_AT"/>
    <property type="match status" value="1"/>
</dbReference>
<dbReference type="PANTHER" id="PTHR43775:SF20">
    <property type="entry name" value="HYBRID PKS-NRPS SYNTHETASE APDA"/>
    <property type="match status" value="1"/>
</dbReference>
<dbReference type="InterPro" id="IPR036736">
    <property type="entry name" value="ACP-like_sf"/>
</dbReference>
<keyword evidence="1" id="KW-0596">Phosphopantetheine</keyword>
<evidence type="ECO:0000256" key="10">
    <source>
        <dbReference type="SAM" id="MobiDB-lite"/>
    </source>
</evidence>
<dbReference type="InterPro" id="IPR018201">
    <property type="entry name" value="Ketoacyl_synth_AS"/>
</dbReference>
<evidence type="ECO:0000259" key="12">
    <source>
        <dbReference type="PROSITE" id="PS52004"/>
    </source>
</evidence>
<dbReference type="Gene3D" id="3.10.129.110">
    <property type="entry name" value="Polyketide synthase dehydratase"/>
    <property type="match status" value="1"/>
</dbReference>
<dbReference type="Gene3D" id="3.40.50.720">
    <property type="entry name" value="NAD(P)-binding Rossmann-like Domain"/>
    <property type="match status" value="2"/>
</dbReference>
<dbReference type="CDD" id="cd19532">
    <property type="entry name" value="C_PKS-NRPS"/>
    <property type="match status" value="1"/>
</dbReference>
<feature type="region of interest" description="N-terminal hotdog fold" evidence="9">
    <location>
        <begin position="930"/>
        <end position="1063"/>
    </location>
</feature>
<dbReference type="Pfam" id="PF07993">
    <property type="entry name" value="NAD_binding_4"/>
    <property type="match status" value="1"/>
</dbReference>
<dbReference type="PANTHER" id="PTHR43775">
    <property type="entry name" value="FATTY ACID SYNTHASE"/>
    <property type="match status" value="1"/>
</dbReference>
<dbReference type="InterPro" id="IPR023213">
    <property type="entry name" value="CAT-like_dom_sf"/>
</dbReference>
<dbReference type="InterPro" id="IPR020845">
    <property type="entry name" value="AMP-binding_CS"/>
</dbReference>
<feature type="domain" description="Carrier" evidence="11">
    <location>
        <begin position="2379"/>
        <end position="2454"/>
    </location>
</feature>
<dbReference type="Pfam" id="PF00501">
    <property type="entry name" value="AMP-binding"/>
    <property type="match status" value="1"/>
</dbReference>
<feature type="region of interest" description="C-terminal hotdog fold" evidence="9">
    <location>
        <begin position="1078"/>
        <end position="1231"/>
    </location>
</feature>
<evidence type="ECO:0000256" key="8">
    <source>
        <dbReference type="ARBA" id="ARBA00029443"/>
    </source>
</evidence>
<dbReference type="InterPro" id="IPR013968">
    <property type="entry name" value="PKS_KR"/>
</dbReference>
<dbReference type="InterPro" id="IPR049551">
    <property type="entry name" value="PKS_DH_C"/>
</dbReference>
<dbReference type="Pfam" id="PF08659">
    <property type="entry name" value="KR"/>
    <property type="match status" value="1"/>
</dbReference>
<dbReference type="InterPro" id="IPR045851">
    <property type="entry name" value="AMP-bd_C_sf"/>
</dbReference>
<evidence type="ECO:0000256" key="4">
    <source>
        <dbReference type="ARBA" id="ARBA00022603"/>
    </source>
</evidence>
<dbReference type="InterPro" id="IPR000873">
    <property type="entry name" value="AMP-dep_synth/lig_dom"/>
</dbReference>
<dbReference type="InterPro" id="IPR014043">
    <property type="entry name" value="Acyl_transferase_dom"/>
</dbReference>
<dbReference type="Gene3D" id="3.40.47.10">
    <property type="match status" value="1"/>
</dbReference>
<dbReference type="InterPro" id="IPR020841">
    <property type="entry name" value="PKS_Beta-ketoAc_synthase_dom"/>
</dbReference>
<dbReference type="SUPFAM" id="SSF53335">
    <property type="entry name" value="S-adenosyl-L-methionine-dependent methyltransferases"/>
    <property type="match status" value="1"/>
</dbReference>
<dbReference type="InterPro" id="IPR049552">
    <property type="entry name" value="PKS_DH_N"/>
</dbReference>
<dbReference type="SMART" id="SM00825">
    <property type="entry name" value="PKS_KS"/>
    <property type="match status" value="1"/>
</dbReference>
<dbReference type="Pfam" id="PF23297">
    <property type="entry name" value="ACP_SdgA_C"/>
    <property type="match status" value="1"/>
</dbReference>
<dbReference type="PROSITE" id="PS00606">
    <property type="entry name" value="KS3_1"/>
    <property type="match status" value="1"/>
</dbReference>
<dbReference type="SUPFAM" id="SSF52777">
    <property type="entry name" value="CoA-dependent acyltransferases"/>
    <property type="match status" value="2"/>
</dbReference>
<dbReference type="Pfam" id="PF08242">
    <property type="entry name" value="Methyltransf_12"/>
    <property type="match status" value="1"/>
</dbReference>
<feature type="compositionally biased region" description="Polar residues" evidence="10">
    <location>
        <begin position="2493"/>
        <end position="2512"/>
    </location>
</feature>
<feature type="domain" description="Ketosynthase family 3 (KS3)" evidence="12">
    <location>
        <begin position="2"/>
        <end position="435"/>
    </location>
</feature>
<dbReference type="SUPFAM" id="SSF56801">
    <property type="entry name" value="Acetyl-CoA synthetase-like"/>
    <property type="match status" value="1"/>
</dbReference>
<dbReference type="PROSITE" id="PS52004">
    <property type="entry name" value="KS3_2"/>
    <property type="match status" value="1"/>
</dbReference>
<dbReference type="Pfam" id="PF00109">
    <property type="entry name" value="ketoacyl-synt"/>
    <property type="match status" value="1"/>
</dbReference>
<evidence type="ECO:0000256" key="3">
    <source>
        <dbReference type="ARBA" id="ARBA00022598"/>
    </source>
</evidence>
<keyword evidence="15" id="KW-1185">Reference proteome</keyword>
<keyword evidence="5" id="KW-0808">Transferase</keyword>
<dbReference type="SUPFAM" id="SSF47336">
    <property type="entry name" value="ACP-like"/>
    <property type="match status" value="2"/>
</dbReference>
<dbReference type="InterPro" id="IPR014031">
    <property type="entry name" value="Ketoacyl_synth_C"/>
</dbReference>
<dbReference type="SMART" id="SM00822">
    <property type="entry name" value="PKS_KR"/>
    <property type="match status" value="1"/>
</dbReference>
<dbReference type="InterPro" id="IPR016039">
    <property type="entry name" value="Thiolase-like"/>
</dbReference>
<dbReference type="InterPro" id="IPR050091">
    <property type="entry name" value="PKS_NRPS_Biosynth_Enz"/>
</dbReference>
<keyword evidence="2" id="KW-0597">Phosphoprotein</keyword>
<evidence type="ECO:0000259" key="11">
    <source>
        <dbReference type="PROSITE" id="PS50075"/>
    </source>
</evidence>
<dbReference type="Gene3D" id="3.40.366.10">
    <property type="entry name" value="Malonyl-Coenzyme A Acyl Carrier Protein, domain 2"/>
    <property type="match status" value="1"/>
</dbReference>
<dbReference type="InterPro" id="IPR036291">
    <property type="entry name" value="NAD(P)-bd_dom_sf"/>
</dbReference>
<feature type="region of interest" description="Disordered" evidence="10">
    <location>
        <begin position="2460"/>
        <end position="2512"/>
    </location>
</feature>
<evidence type="ECO:0000256" key="6">
    <source>
        <dbReference type="ARBA" id="ARBA00022737"/>
    </source>
</evidence>
<dbReference type="InterPro" id="IPR042104">
    <property type="entry name" value="PKS_dehydratase_sf"/>
</dbReference>
<dbReference type="InterPro" id="IPR020807">
    <property type="entry name" value="PKS_DH"/>
</dbReference>
<dbReference type="SUPFAM" id="SSF52151">
    <property type="entry name" value="FabD/lysophospholipase-like"/>
    <property type="match status" value="1"/>
</dbReference>
<dbReference type="Pfam" id="PF21089">
    <property type="entry name" value="PKS_DH_N"/>
    <property type="match status" value="1"/>
</dbReference>
<dbReference type="Gene3D" id="1.10.1200.10">
    <property type="entry name" value="ACP-like"/>
    <property type="match status" value="2"/>
</dbReference>
<dbReference type="SUPFAM" id="SSF53901">
    <property type="entry name" value="Thiolase-like"/>
    <property type="match status" value="1"/>
</dbReference>
<dbReference type="InterPro" id="IPR001242">
    <property type="entry name" value="Condensation_dom"/>
</dbReference>
<dbReference type="Gene3D" id="3.30.559.30">
    <property type="entry name" value="Nonribosomal peptide synthetase, condensation domain"/>
    <property type="match status" value="1"/>
</dbReference>
<dbReference type="Pfam" id="PF02801">
    <property type="entry name" value="Ketoacyl-synt_C"/>
    <property type="match status" value="1"/>
</dbReference>
<evidence type="ECO:0000256" key="7">
    <source>
        <dbReference type="ARBA" id="ARBA00023268"/>
    </source>
</evidence>
<dbReference type="InterPro" id="IPR010071">
    <property type="entry name" value="AA_adenyl_dom"/>
</dbReference>
<dbReference type="Gene3D" id="3.40.50.150">
    <property type="entry name" value="Vaccinia Virus protein VP39"/>
    <property type="match status" value="1"/>
</dbReference>
<dbReference type="Gene3D" id="3.30.559.10">
    <property type="entry name" value="Chloramphenicol acetyltransferase-like domain"/>
    <property type="match status" value="1"/>
</dbReference>
<dbReference type="Pfam" id="PF16197">
    <property type="entry name" value="KAsynt_C_assoc"/>
    <property type="match status" value="1"/>
</dbReference>
<dbReference type="InterPro" id="IPR042099">
    <property type="entry name" value="ANL_N_sf"/>
</dbReference>
<keyword evidence="4" id="KW-0489">Methyltransferase</keyword>
<dbReference type="Pfam" id="PF00550">
    <property type="entry name" value="PP-binding"/>
    <property type="match status" value="1"/>
</dbReference>
<dbReference type="Gene3D" id="3.40.50.12780">
    <property type="entry name" value="N-terminal domain of ligase-like"/>
    <property type="match status" value="1"/>
</dbReference>
<dbReference type="SMART" id="SM00826">
    <property type="entry name" value="PKS_DH"/>
    <property type="match status" value="1"/>
</dbReference>
<dbReference type="InterPro" id="IPR029063">
    <property type="entry name" value="SAM-dependent_MTases_sf"/>
</dbReference>
<dbReference type="InterPro" id="IPR014030">
    <property type="entry name" value="Ketoacyl_synth_N"/>
</dbReference>
<evidence type="ECO:0000256" key="2">
    <source>
        <dbReference type="ARBA" id="ARBA00022553"/>
    </source>
</evidence>
<dbReference type="Pfam" id="PF14765">
    <property type="entry name" value="PS-DH"/>
    <property type="match status" value="1"/>
</dbReference>
<feature type="active site" description="Proton donor; for dehydratase activity" evidence="9">
    <location>
        <position position="1138"/>
    </location>
</feature>
<dbReference type="InterPro" id="IPR057326">
    <property type="entry name" value="KR_dom"/>
</dbReference>
<dbReference type="InterPro" id="IPR001227">
    <property type="entry name" value="Ac_transferase_dom_sf"/>
</dbReference>
<dbReference type="PROSITE" id="PS00012">
    <property type="entry name" value="PHOSPHOPANTETHEINE"/>
    <property type="match status" value="1"/>
</dbReference>
<feature type="domain" description="Carrier" evidence="11">
    <location>
        <begin position="3534"/>
        <end position="3611"/>
    </location>
</feature>
<dbReference type="PROSITE" id="PS50075">
    <property type="entry name" value="CARRIER"/>
    <property type="match status" value="2"/>
</dbReference>
<feature type="active site" description="Proton acceptor; for dehydratase activity" evidence="9">
    <location>
        <position position="963"/>
    </location>
</feature>
<dbReference type="CDD" id="cd05930">
    <property type="entry name" value="A_NRPS"/>
    <property type="match status" value="1"/>
</dbReference>
<dbReference type="PROSITE" id="PS00455">
    <property type="entry name" value="AMP_BINDING"/>
    <property type="match status" value="1"/>
</dbReference>
<dbReference type="EMBL" id="ML735694">
    <property type="protein sequence ID" value="KAE8422556.1"/>
    <property type="molecule type" value="Genomic_DNA"/>
</dbReference>
<evidence type="ECO:0000256" key="1">
    <source>
        <dbReference type="ARBA" id="ARBA00022450"/>
    </source>
</evidence>
<protein>
    <recommendedName>
        <fullName evidence="16">Polyketide synthase</fullName>
    </recommendedName>
</protein>
<dbReference type="SUPFAM" id="SSF55048">
    <property type="entry name" value="Probable ACP-binding domain of malonyl-CoA ACP transacylase"/>
    <property type="match status" value="1"/>
</dbReference>
<reference evidence="14 15" key="1">
    <citation type="submission" date="2019-04" db="EMBL/GenBank/DDBJ databases">
        <authorList>
            <consortium name="DOE Joint Genome Institute"/>
            <person name="Mondo S."/>
            <person name="Kjaerbolling I."/>
            <person name="Vesth T."/>
            <person name="Frisvad J.C."/>
            <person name="Nybo J.L."/>
            <person name="Theobald S."/>
            <person name="Kildgaard S."/>
            <person name="Isbrandt T."/>
            <person name="Kuo A."/>
            <person name="Sato A."/>
            <person name="Lyhne E.K."/>
            <person name="Kogle M.E."/>
            <person name="Wiebenga A."/>
            <person name="Kun R.S."/>
            <person name="Lubbers R.J."/>
            <person name="Makela M.R."/>
            <person name="Barry K."/>
            <person name="Chovatia M."/>
            <person name="Clum A."/>
            <person name="Daum C."/>
            <person name="Haridas S."/>
            <person name="He G."/>
            <person name="LaButti K."/>
            <person name="Lipzen A."/>
            <person name="Riley R."/>
            <person name="Salamov A."/>
            <person name="Simmons B.A."/>
            <person name="Magnuson J.K."/>
            <person name="Henrissat B."/>
            <person name="Mortensen U.H."/>
            <person name="Larsen T.O."/>
            <person name="Devries R.P."/>
            <person name="Grigoriev I.V."/>
            <person name="Machida M."/>
            <person name="Baker S.E."/>
            <person name="Andersen M.R."/>
            <person name="Cantor M.N."/>
            <person name="Hua S.X."/>
        </authorList>
    </citation>
    <scope>NUCLEOTIDE SEQUENCE [LARGE SCALE GENOMIC DNA]</scope>
    <source>
        <strain evidence="14 15">CBS 117616</strain>
    </source>
</reference>
<dbReference type="Proteomes" id="UP000325395">
    <property type="component" value="Unassembled WGS sequence"/>
</dbReference>
<dbReference type="Gene3D" id="3.30.300.30">
    <property type="match status" value="1"/>
</dbReference>
<feature type="domain" description="PKS/mFAS DH" evidence="13">
    <location>
        <begin position="930"/>
        <end position="1231"/>
    </location>
</feature>
<comment type="similarity">
    <text evidence="8">In the C-terminal section; belongs to the NRP synthetase family.</text>
</comment>
<organism evidence="14 15">
    <name type="scientific">Aspergillus pseudocaelatus</name>
    <dbReference type="NCBI Taxonomy" id="1825620"/>
    <lineage>
        <taxon>Eukaryota</taxon>
        <taxon>Fungi</taxon>
        <taxon>Dikarya</taxon>
        <taxon>Ascomycota</taxon>
        <taxon>Pezizomycotina</taxon>
        <taxon>Eurotiomycetes</taxon>
        <taxon>Eurotiomycetidae</taxon>
        <taxon>Eurotiales</taxon>
        <taxon>Aspergillaceae</taxon>
        <taxon>Aspergillus</taxon>
        <taxon>Aspergillus subgen. Circumdati</taxon>
    </lineage>
</organism>
<evidence type="ECO:0000313" key="14">
    <source>
        <dbReference type="EMBL" id="KAE8422556.1"/>
    </source>
</evidence>
<dbReference type="Pfam" id="PF00668">
    <property type="entry name" value="Condensation"/>
    <property type="match status" value="1"/>
</dbReference>
<name>A0ABQ6X1M2_9EURO</name>
<dbReference type="SMART" id="SM00823">
    <property type="entry name" value="PKS_PP"/>
    <property type="match status" value="2"/>
</dbReference>
<dbReference type="InterPro" id="IPR032821">
    <property type="entry name" value="PKS_assoc"/>
</dbReference>
<dbReference type="Pfam" id="PF00698">
    <property type="entry name" value="Acyl_transf_1"/>
    <property type="match status" value="1"/>
</dbReference>
<dbReference type="InterPro" id="IPR020806">
    <property type="entry name" value="PKS_PP-bd"/>
</dbReference>
<dbReference type="SUPFAM" id="SSF51735">
    <property type="entry name" value="NAD(P)-binding Rossmann-fold domains"/>
    <property type="match status" value="2"/>
</dbReference>
<proteinExistence type="inferred from homology"/>
<dbReference type="CDD" id="cd00833">
    <property type="entry name" value="PKS"/>
    <property type="match status" value="1"/>
</dbReference>
<dbReference type="InterPro" id="IPR016035">
    <property type="entry name" value="Acyl_Trfase/lysoPLipase"/>
</dbReference>
<dbReference type="PROSITE" id="PS52019">
    <property type="entry name" value="PKS_MFAS_DH"/>
    <property type="match status" value="1"/>
</dbReference>
<accession>A0ABQ6X1M2</accession>
<keyword evidence="7" id="KW-0511">Multifunctional enzyme</keyword>
<dbReference type="InterPro" id="IPR013120">
    <property type="entry name" value="FAR_NAD-bd"/>
</dbReference>
<dbReference type="InterPro" id="IPR049900">
    <property type="entry name" value="PKS_mFAS_DH"/>
</dbReference>
<sequence>MPEPIAIIGIGCRFPGGCDTPSKLWELLRDPYDISKKVPSDRFNVDNFYHPEATHHGTTNATKSYFLEENIAHFDAPFFNIQPMESDAIDPQQRLLLETVYDSLCTAGLPMENLRGSSTAVYVGMMCDDWSTMVASDIEALPTYTATGLARSIVSNRISYVFDWHGPSMTIDTACSSSLVAVHQAVQTLRSGESSLAIAAGTNLILSPTMYVTESNLRMLSPNGRCAMWDRAADGYARGEGVAAVVLKTLSQALADGDHIECIIRETGVNQDGRTTGLTMPSNIAQTALIRDTYRRAGLDINNPLDRPQFFHAHGTGTQAGDPQEAEAISAALFPSDSISDTKLLVGSIKTVIGHTEGSAGLASLIGSLLAMRHGVIPPNLHFDQLSDKVAPFYTNLEIPTKPLPWPTLAPGQVKRASVNSFGFGGTNAHAIIESFEQGFQSSEPSLISTFTPLIFSAASEKSLRTMLSTYSSYITTSSTLDIQDLITTLCSRRSTLPYRTYVPVRDNEGLAQQLKTMADAARNETELSSRRYQINNPAILGIFTGQGAQWPRMGACLLESSAFCQERIAYLDSVLHDLPVEHRPSWTIQDQLLATSETSRITEAAVSQPLCLAIQIVLVDVLHAAGIRFKAVVGHSSGEIAAAYAAGLVSAEDAVRIAYYRGMHAKHASSPNGDRGAMMAVGTSHAEALHICADPRFKGRIQVAAVNSSSSITLSGDERMIDEALEMLKAEQKFARKLKVDTAYHSAHMSPCAAPYLESMRSCEIGVNEGTGPVWFSSVIEGQRMSEELLSEVYWVDNMCNTVLFSSAVSQAVSELGPFDLSIEIGPHPALKGPATATLEEFGCDAPYTGVLTRMKNDCHELSAALGFVWMHLGSGSIQFNAVNQLLSGSKGYRKILTTLPSYPFDHQREYWTGSRVSNHHKFRRNPPNPLLGTQCCEASTFQEFQWRNILRPSEISWLSGHRLQGQMVFPATGYVSMAIEATKQLLKRKQISCLKVSDLEIGRAIAFGDDGASIEVIFNVNVVHTSEQSMITQFACYSIAKADGNEVLNAKGKVITEFGTSSPTALANYESDPFNLVTVDGNEFYRCLSKIGYNYSKPFQGVSQIQRKPGYATGLIEDQSGMAWEDNLIFHPGILDTALQTAFAAWSFPGDGQIWSLHVPTRFESLVFNTHFSHLVLGKQSSFKYETFIRTNTQGSLTADIHLYTADGKNSCIQIEGASLVPFSPGSPKDDLPLFSSFRLRPAVPDGHLAAMGETLSPSEVQVYKDIDRVAFWYICNVVRSIPPEERDQILPHFRYYLRWCERMIDMVCRCEHPKVPPECLNDEREDIRQILGKYEGRKDIRFVEVVGDHLVEVVRSGTSMLEHMNQDGLMLAVYENGLAAGPNNRWMSRIVAQIAHRYPGMHIFEIGAGTGASTKTILPELGSAFATYTFTDISSGFFPEAEERFKEYANRMVFKTFNTDLAPGEQGFTEGQYDVVIAANVLHVSADIQQSMANVRRLLKPGGYLLTLEVTNCDLLFSGMTVGTLPGWWAAAETGRPWGPCLTLPQWDSVLRQTGFSGIDTTTPDISDSLPVTVFVSQAIDDRVAVLRNPLSLSSENERLGTLVVIGGTTLPVFHLVEDICANLSSKFSNTIVCESIEDLVSSSSVAPSGATILCLTELDEPFMKRLTPQKFHSLQRLFEIAGTLVMVSCGCRADEPYSMMLVGIGRTVKTENPNINLQLFDIENIDNSTANILSEAIISHHLLRRWGTRKEPLLWSAEPEINYQDRRMLIPRLLPSTAKNQRYNSQRRVITKEVDPQKETIRIIKAGATFNIEEVSPLYNPSATSSDDVLVRTIYSSLQSLKVGSTGFLRLIYGVIHDSEKTVIALTSSTQSPAVIPSKWCVTVEQHAMGHSPLSFLASVAAKILMAAVLNTITEGEVLLIREADEPIRSYLRDGARVLGARTVFVTSQNHDDTADSFYIHPRLSHQKLKQLLPENVTTYVDLSVGSDSNSFSESIERCLPPQCTHIKRSSLLSNDLNYPSLSVAGSINQLLRQSIETVTHSVEPMAIPLSHVPSLSMLDERFAVVDWSIESAPVRVRPIDSGNIFRPDRTYFLVGLAGELGQSLCQWMISHGAKYVVLSSRSPKVNPKFAEAMGQQGATVKTFSLDVTSRRSLWSCYREINRTLPTIGGVVNGAMILQDSVFENMTYDQFLKVIKPKVEGSKLLDELFYDTPLEFFIVTSSITAAIGFSGQSNYSAANTFMTSLMYQRRKRGVPGSAMDIPAVHGIGYAAQEDNFDFEYFTTLGYNNVSEQDFCTLFAEAILSGRPDSLDEAEVVSGVNYVPADLDIPQTHTRDIKFSHYNLTTKEGSTTGSGKAAAQVRVQLQGVAGEEAIYEIIKESFVVNLKKVLQISPEDDVNLFTPLVELGLDSLVAVMVRSWFLKEIEVDIPVLKILDGSCISDLLQVAVQKIPASITGAGEPKHDPADILNEQSPPKPKKLISETAISEVPSDSASNYSPLRTPSESEASSIELLTPDEPVEPKQLQSPHELAQSQRDFLGRSSRPVRESMSFAQARFWFLHHFLKDKNPLNFSTSVRLSGNLRVGAFEQALDTVVERHEGLRTRYLWSDGDTGTPIQEVIDYPLLKLETKRINSEAEAAEELERLQRHEYNLEDGNSIRAMLLTLSDTVHYFLIGCHHISLDGQSMHVLLSELDSVYNGKILPEITQASQNRSFSARQQHDYQSGLLGSHIDYFRTVIRGDPGAIELFPLVDIPKRRTLDTYRHHRVSTRLGAGLASKVKAIARKLHSTNFHFYLTILQALVFRMLPNTNEFFIGIADSNRVDKDSINTIGCLVNLLPLKFDRAEFSKLDGAVKLTRSKVYSALQHSKVPFDVLVNELGINRSTTHTPIFQIFMDYRLGDQEKTTLTGCDAELSWNNAATGYDLHMEVLDTVAGESLVVLKVQEALYSKEAAELLLGAFINLLEHATKIPAEQVDLSTPLLWSGKAIDSALALGKGPELEPEWPATVAHQIDKMIDAHPETTAIRDGHGNVLTYSRMANRVNTIAATLVQHVSGGDSVAVFQEPGADWICSMLAIFRVGAAYVPLDLKNGLERLAGAVEVAQPQIILYDKWTEPHVADLRAADAVAINVSSICNTTASNIVNRATAESTAAILFTSGSTGVPKGIVLPHSCFATHVEAVEKAWKVGPSVVLQQIALSFDFSLHQIFTALANGGTLYVVPSEKRGDPYEISKIIMEEKVTHTLATPTEYGMWFDAGSDILSRCVHWKWALTGGEALPKSIVRRFRDLNSSNLKVFDFYGPVEATIALTKGEVDFTLADLEQPIPVGSILPNYSVYILDEALHPLPIGVPGEIVVGGPGIAAGYLGQTELTNEKFIPVPPILQDRRAEAHGWNKLYRTGDQGRLNRDGTLIYEGRIDGDNQIKLRGIRIELGEIENAILQVANGKLCQALVAVHGEAADKFLVAYVVFSSLGEPSERVLTDIQAALPLPNYMRPSLFVPIERVPVNVHGKADRKALYNIPLPDISSPGPTNPDKMNGRETKLCELWKEVLPASGITIHAGTDFFHIGGNSLLLVKLQRVLQESLAFTPRLADLMNSSTLGEMAKLLEDTSVNVVDWEVELAIPPSWANILPSAPVSRENDDLTIVLTGATGYIGRHLLSSLIEDARVSKIICLVRDVTKLAADSEKVKAIECNFQKAKLGLSSDTLSSLSDNADIVVHCAANRSFWDDYQALRAVNFLSVHELARLCLPRMIPLHFFSSGALRHHDILPDARDGYLASKWAAEQFLRNVSQQFNIPVYIHTPSEAPADTPFTTSSIVEQDFIDCAQLIGARPDITATSGYMDLRQATTFIASVSEAILKTIDDIDDTASLYKRVLYPADHRFDIQSSMKGAYSRSTWKSLPTMDMLQWMGKAKQNGFPYVLTAQNIIMGSGQGQVISRR</sequence>
<evidence type="ECO:0000313" key="15">
    <source>
        <dbReference type="Proteomes" id="UP000325395"/>
    </source>
</evidence>
<evidence type="ECO:0000256" key="9">
    <source>
        <dbReference type="PROSITE-ProRule" id="PRU01363"/>
    </source>
</evidence>
<dbReference type="InterPro" id="IPR009081">
    <property type="entry name" value="PP-bd_ACP"/>
</dbReference>
<evidence type="ECO:0008006" key="16">
    <source>
        <dbReference type="Google" id="ProtNLM"/>
    </source>
</evidence>
<evidence type="ECO:0000256" key="5">
    <source>
        <dbReference type="ARBA" id="ARBA00022679"/>
    </source>
</evidence>
<gene>
    <name evidence="14" type="ORF">BDV36DRAFT_310913</name>
</gene>
<dbReference type="InterPro" id="IPR013217">
    <property type="entry name" value="Methyltransf_12"/>
</dbReference>
<evidence type="ECO:0000259" key="13">
    <source>
        <dbReference type="PROSITE" id="PS52019"/>
    </source>
</evidence>
<dbReference type="InterPro" id="IPR016036">
    <property type="entry name" value="Malonyl_transacylase_ACP-bd"/>
</dbReference>